<dbReference type="Gene3D" id="3.30.1600.10">
    <property type="entry name" value="SIR2/SIRT2 'Small Domain"/>
    <property type="match status" value="1"/>
</dbReference>
<accession>X0XME0</accession>
<dbReference type="InterPro" id="IPR029035">
    <property type="entry name" value="DHS-like_NAD/FAD-binding_dom"/>
</dbReference>
<comment type="caution">
    <text evidence="4">The sequence shown here is derived from an EMBL/GenBank/DDBJ whole genome shotgun (WGS) entry which is preliminary data.</text>
</comment>
<dbReference type="Pfam" id="PF02146">
    <property type="entry name" value="SIR2"/>
    <property type="match status" value="1"/>
</dbReference>
<name>X0XME0_9ZZZZ</name>
<dbReference type="InterPro" id="IPR026591">
    <property type="entry name" value="Sirtuin_cat_small_dom_sf"/>
</dbReference>
<feature type="non-terminal residue" evidence="4">
    <location>
        <position position="138"/>
    </location>
</feature>
<dbReference type="Gene3D" id="3.40.50.1220">
    <property type="entry name" value="TPP-binding domain"/>
    <property type="match status" value="1"/>
</dbReference>
<evidence type="ECO:0000259" key="3">
    <source>
        <dbReference type="PROSITE" id="PS50305"/>
    </source>
</evidence>
<keyword evidence="2" id="KW-0520">NAD</keyword>
<gene>
    <name evidence="4" type="ORF">S01H1_78249</name>
</gene>
<reference evidence="4" key="1">
    <citation type="journal article" date="2014" name="Front. Microbiol.">
        <title>High frequency of phylogenetically diverse reductive dehalogenase-homologous genes in deep subseafloor sedimentary metagenomes.</title>
        <authorList>
            <person name="Kawai M."/>
            <person name="Futagami T."/>
            <person name="Toyoda A."/>
            <person name="Takaki Y."/>
            <person name="Nishi S."/>
            <person name="Hori S."/>
            <person name="Arai W."/>
            <person name="Tsubouchi T."/>
            <person name="Morono Y."/>
            <person name="Uchiyama I."/>
            <person name="Ito T."/>
            <person name="Fujiyama A."/>
            <person name="Inagaki F."/>
            <person name="Takami H."/>
        </authorList>
    </citation>
    <scope>NUCLEOTIDE SEQUENCE</scope>
    <source>
        <strain evidence="4">Expedition CK06-06</strain>
    </source>
</reference>
<feature type="domain" description="Deacetylase sirtuin-type" evidence="3">
    <location>
        <begin position="9"/>
        <end position="138"/>
    </location>
</feature>
<evidence type="ECO:0000313" key="4">
    <source>
        <dbReference type="EMBL" id="GAG44345.1"/>
    </source>
</evidence>
<proteinExistence type="predicted"/>
<dbReference type="GO" id="GO:0070403">
    <property type="term" value="F:NAD+ binding"/>
    <property type="evidence" value="ECO:0007669"/>
    <property type="project" value="InterPro"/>
</dbReference>
<dbReference type="EMBL" id="BARS01052647">
    <property type="protein sequence ID" value="GAG44345.1"/>
    <property type="molecule type" value="Genomic_DNA"/>
</dbReference>
<keyword evidence="1" id="KW-0808">Transferase</keyword>
<evidence type="ECO:0000256" key="2">
    <source>
        <dbReference type="ARBA" id="ARBA00023027"/>
    </source>
</evidence>
<dbReference type="AlphaFoldDB" id="X0XME0"/>
<dbReference type="InterPro" id="IPR050134">
    <property type="entry name" value="NAD-dep_sirtuin_deacylases"/>
</dbReference>
<protein>
    <recommendedName>
        <fullName evidence="3">Deacetylase sirtuin-type domain-containing protein</fullName>
    </recommendedName>
</protein>
<dbReference type="PANTHER" id="PTHR11085">
    <property type="entry name" value="NAD-DEPENDENT PROTEIN DEACYLASE SIRTUIN-5, MITOCHONDRIAL-RELATED"/>
    <property type="match status" value="1"/>
</dbReference>
<dbReference type="GO" id="GO:0017136">
    <property type="term" value="F:histone deacetylase activity, NAD-dependent"/>
    <property type="evidence" value="ECO:0007669"/>
    <property type="project" value="TreeGrafter"/>
</dbReference>
<dbReference type="SUPFAM" id="SSF52467">
    <property type="entry name" value="DHS-like NAD/FAD-binding domain"/>
    <property type="match status" value="1"/>
</dbReference>
<dbReference type="InterPro" id="IPR026590">
    <property type="entry name" value="Ssirtuin_cat_dom"/>
</dbReference>
<sequence length="138" mass="15135">MNPKQTDITDEIRQAIRTAANLIRSFGNGIVLTGAGISTPSGIPDFRTPGSGLWSRYNPMEVASLSAFRYQPEKFFDWFRPMAKTIALALPNPAHHALAILEKAGYLHTIITQNIDGLHQHAGSKQVLEVHGTLESLT</sequence>
<dbReference type="PANTHER" id="PTHR11085:SF10">
    <property type="entry name" value="NAD-DEPENDENT PROTEIN DEACYLASE SIRTUIN-5, MITOCHONDRIAL-RELATED"/>
    <property type="match status" value="1"/>
</dbReference>
<dbReference type="InterPro" id="IPR003000">
    <property type="entry name" value="Sirtuin"/>
</dbReference>
<dbReference type="PROSITE" id="PS50305">
    <property type="entry name" value="SIRTUIN"/>
    <property type="match status" value="1"/>
</dbReference>
<evidence type="ECO:0000256" key="1">
    <source>
        <dbReference type="ARBA" id="ARBA00022679"/>
    </source>
</evidence>
<organism evidence="4">
    <name type="scientific">marine sediment metagenome</name>
    <dbReference type="NCBI Taxonomy" id="412755"/>
    <lineage>
        <taxon>unclassified sequences</taxon>
        <taxon>metagenomes</taxon>
        <taxon>ecological metagenomes</taxon>
    </lineage>
</organism>